<dbReference type="GO" id="GO:0007224">
    <property type="term" value="P:smoothened signaling pathway"/>
    <property type="evidence" value="ECO:0007669"/>
    <property type="project" value="TreeGrafter"/>
</dbReference>
<dbReference type="InterPro" id="IPR036844">
    <property type="entry name" value="Hint_dom_sf"/>
</dbReference>
<dbReference type="InterPro" id="IPR001767">
    <property type="entry name" value="Hedgehog_Hint"/>
</dbReference>
<dbReference type="PANTHER" id="PTHR11889">
    <property type="entry name" value="HEDGEHOG"/>
    <property type="match status" value="1"/>
</dbReference>
<dbReference type="GO" id="GO:0005509">
    <property type="term" value="F:calcium ion binding"/>
    <property type="evidence" value="ECO:0007669"/>
    <property type="project" value="TreeGrafter"/>
</dbReference>
<dbReference type="EMBL" id="CAJPEX010000186">
    <property type="protein sequence ID" value="CAG0914066.1"/>
    <property type="molecule type" value="Genomic_DNA"/>
</dbReference>
<dbReference type="InterPro" id="IPR050387">
    <property type="entry name" value="Hedgehog_Signaling"/>
</dbReference>
<dbReference type="InterPro" id="IPR003587">
    <property type="entry name" value="Hint_dom_N"/>
</dbReference>
<dbReference type="GO" id="GO:0016540">
    <property type="term" value="P:protein autoprocessing"/>
    <property type="evidence" value="ECO:0007669"/>
    <property type="project" value="InterPro"/>
</dbReference>
<organism evidence="3">
    <name type="scientific">Notodromas monacha</name>
    <dbReference type="NCBI Taxonomy" id="399045"/>
    <lineage>
        <taxon>Eukaryota</taxon>
        <taxon>Metazoa</taxon>
        <taxon>Ecdysozoa</taxon>
        <taxon>Arthropoda</taxon>
        <taxon>Crustacea</taxon>
        <taxon>Oligostraca</taxon>
        <taxon>Ostracoda</taxon>
        <taxon>Podocopa</taxon>
        <taxon>Podocopida</taxon>
        <taxon>Cypridocopina</taxon>
        <taxon>Cypridoidea</taxon>
        <taxon>Cyprididae</taxon>
        <taxon>Notodromas</taxon>
    </lineage>
</organism>
<feature type="domain" description="Hint" evidence="2">
    <location>
        <begin position="26"/>
        <end position="171"/>
    </location>
</feature>
<name>A0A7R9BHL1_9CRUS</name>
<evidence type="ECO:0000256" key="1">
    <source>
        <dbReference type="SAM" id="MobiDB-lite"/>
    </source>
</evidence>
<sequence length="254" mass="28018">MTINPPLSEGKHSKQNRSETSQGKSGGCFPGSSHVTTPTGHKALTDLAIGDRVLTMQSSGKLGFSPVLMFLDINPDSPRTFIELVTGSGRKLTLTPSHLIYVVSDTNDPDIVKRGFFHTRVPVNKNTENEVDDPDQHPKNPKFGKSEEEHRSAQAIFARDVRPGMEILSATDEKSGMNVETVASAKPVLATGFYAPLTADGTRVDIRSTKKAKRKFGFNSNSRKTHKTRNEEEPRQHTEPSERKQHPPPALQLR</sequence>
<keyword evidence="4" id="KW-1185">Reference proteome</keyword>
<gene>
    <name evidence="3" type="ORF">NMOB1V02_LOCUS1777</name>
</gene>
<protein>
    <recommendedName>
        <fullName evidence="2">Hint domain-containing protein</fullName>
    </recommendedName>
</protein>
<reference evidence="3" key="1">
    <citation type="submission" date="2020-11" db="EMBL/GenBank/DDBJ databases">
        <authorList>
            <person name="Tran Van P."/>
        </authorList>
    </citation>
    <scope>NUCLEOTIDE SEQUENCE</scope>
</reference>
<accession>A0A7R9BHL1</accession>
<dbReference type="SMART" id="SM00306">
    <property type="entry name" value="HintN"/>
    <property type="match status" value="1"/>
</dbReference>
<proteinExistence type="predicted"/>
<dbReference type="PANTHER" id="PTHR11889:SF31">
    <property type="entry name" value="PROTEIN HEDGEHOG"/>
    <property type="match status" value="1"/>
</dbReference>
<dbReference type="PROSITE" id="PS50817">
    <property type="entry name" value="INTEIN_N_TER"/>
    <property type="match status" value="1"/>
</dbReference>
<dbReference type="EMBL" id="OA882223">
    <property type="protein sequence ID" value="CAD7273914.1"/>
    <property type="molecule type" value="Genomic_DNA"/>
</dbReference>
<dbReference type="CDD" id="cd00081">
    <property type="entry name" value="Hint"/>
    <property type="match status" value="1"/>
</dbReference>
<dbReference type="GO" id="GO:0016539">
    <property type="term" value="P:intein-mediated protein splicing"/>
    <property type="evidence" value="ECO:0007669"/>
    <property type="project" value="InterPro"/>
</dbReference>
<dbReference type="Pfam" id="PF01079">
    <property type="entry name" value="Hint"/>
    <property type="match status" value="1"/>
</dbReference>
<feature type="region of interest" description="Disordered" evidence="1">
    <location>
        <begin position="124"/>
        <end position="152"/>
    </location>
</feature>
<dbReference type="SUPFAM" id="SSF51294">
    <property type="entry name" value="Hedgehog/intein (Hint) domain"/>
    <property type="match status" value="1"/>
</dbReference>
<dbReference type="OrthoDB" id="5212at2759"/>
<feature type="compositionally biased region" description="Basic and acidic residues" evidence="1">
    <location>
        <begin position="228"/>
        <end position="245"/>
    </location>
</feature>
<feature type="compositionally biased region" description="Basic and acidic residues" evidence="1">
    <location>
        <begin position="134"/>
        <end position="152"/>
    </location>
</feature>
<dbReference type="GO" id="GO:0005615">
    <property type="term" value="C:extracellular space"/>
    <property type="evidence" value="ECO:0007669"/>
    <property type="project" value="TreeGrafter"/>
</dbReference>
<feature type="region of interest" description="Disordered" evidence="1">
    <location>
        <begin position="1"/>
        <end position="37"/>
    </location>
</feature>
<dbReference type="AlphaFoldDB" id="A0A7R9BHL1"/>
<dbReference type="Gene3D" id="2.170.16.10">
    <property type="entry name" value="Hedgehog/Intein (Hint) domain"/>
    <property type="match status" value="1"/>
</dbReference>
<evidence type="ECO:0000259" key="2">
    <source>
        <dbReference type="SMART" id="SM00306"/>
    </source>
</evidence>
<dbReference type="GO" id="GO:0010468">
    <property type="term" value="P:regulation of gene expression"/>
    <property type="evidence" value="ECO:0007669"/>
    <property type="project" value="TreeGrafter"/>
</dbReference>
<dbReference type="Proteomes" id="UP000678499">
    <property type="component" value="Unassembled WGS sequence"/>
</dbReference>
<dbReference type="GO" id="GO:0005113">
    <property type="term" value="F:patched binding"/>
    <property type="evidence" value="ECO:0007669"/>
    <property type="project" value="TreeGrafter"/>
</dbReference>
<dbReference type="InterPro" id="IPR006141">
    <property type="entry name" value="Intein_N"/>
</dbReference>
<dbReference type="GO" id="GO:0001708">
    <property type="term" value="P:cell fate specification"/>
    <property type="evidence" value="ECO:0007669"/>
    <property type="project" value="TreeGrafter"/>
</dbReference>
<evidence type="ECO:0000313" key="4">
    <source>
        <dbReference type="Proteomes" id="UP000678499"/>
    </source>
</evidence>
<feature type="region of interest" description="Disordered" evidence="1">
    <location>
        <begin position="206"/>
        <end position="254"/>
    </location>
</feature>
<evidence type="ECO:0000313" key="3">
    <source>
        <dbReference type="EMBL" id="CAD7273914.1"/>
    </source>
</evidence>